<dbReference type="Pfam" id="PF08843">
    <property type="entry name" value="AbiEii"/>
    <property type="match status" value="1"/>
</dbReference>
<keyword evidence="1" id="KW-0808">Transferase</keyword>
<dbReference type="AlphaFoldDB" id="A0A1H9W826"/>
<name>A0A1H9W826_BUTFI</name>
<reference evidence="1 2" key="1">
    <citation type="submission" date="2016-10" db="EMBL/GenBank/DDBJ databases">
        <authorList>
            <person name="de Groot N.N."/>
        </authorList>
    </citation>
    <scope>NUCLEOTIDE SEQUENCE [LARGE SCALE GENOMIC DNA]</scope>
    <source>
        <strain evidence="1 2">AR40</strain>
    </source>
</reference>
<evidence type="ECO:0000313" key="2">
    <source>
        <dbReference type="Proteomes" id="UP000182584"/>
    </source>
</evidence>
<dbReference type="RefSeq" id="WP_074758190.1">
    <property type="nucleotide sequence ID" value="NZ_FOGJ01000028.1"/>
</dbReference>
<accession>A0A1H9W826</accession>
<dbReference type="Proteomes" id="UP000182584">
    <property type="component" value="Unassembled WGS sequence"/>
</dbReference>
<organism evidence="1 2">
    <name type="scientific">Butyrivibrio fibrisolvens</name>
    <dbReference type="NCBI Taxonomy" id="831"/>
    <lineage>
        <taxon>Bacteria</taxon>
        <taxon>Bacillati</taxon>
        <taxon>Bacillota</taxon>
        <taxon>Clostridia</taxon>
        <taxon>Lachnospirales</taxon>
        <taxon>Lachnospiraceae</taxon>
        <taxon>Butyrivibrio</taxon>
    </lineage>
</organism>
<proteinExistence type="predicted"/>
<evidence type="ECO:0000313" key="1">
    <source>
        <dbReference type="EMBL" id="SES29984.1"/>
    </source>
</evidence>
<sequence>MIKSASQLKGKIKNLANGDVRKAETLMRIFFMERFIERVSVSEYREKFILKGGMLTSSLLGIDMRTTMDIDTTVRSLPLTDEDIQRIIAEIISIQLDDGISFKIVSTERIMDEFDYPGVKVHLEGVLEGIRQPIKIDVSTDDVITPGAIEYEYKLMFEDRTIKLLSYNTETLLAEKMQTIIARGIANTRMRDFYDVYMIVLDVDFSWDILKEAFIATCQKRSTDYSDERVSRELELIDKDAKLEADWNKFKKKNFFAETLEWRTVIDSIEDSIKKVVS</sequence>
<dbReference type="InterPro" id="IPR014942">
    <property type="entry name" value="AbiEii"/>
</dbReference>
<protein>
    <submittedName>
        <fullName evidence="1">Nucleotidyl transferase AbiEii toxin, Type IV TA system</fullName>
    </submittedName>
</protein>
<dbReference type="EMBL" id="FOGJ01000028">
    <property type="protein sequence ID" value="SES29984.1"/>
    <property type="molecule type" value="Genomic_DNA"/>
</dbReference>
<dbReference type="OrthoDB" id="9808443at2"/>
<dbReference type="GO" id="GO:0016740">
    <property type="term" value="F:transferase activity"/>
    <property type="evidence" value="ECO:0007669"/>
    <property type="project" value="UniProtKB-KW"/>
</dbReference>
<gene>
    <name evidence="1" type="ORF">SAMN04487884_1282</name>
</gene>